<dbReference type="AlphaFoldDB" id="A0A812SH77"/>
<proteinExistence type="predicted"/>
<reference evidence="2" key="1">
    <citation type="submission" date="2021-02" db="EMBL/GenBank/DDBJ databases">
        <authorList>
            <person name="Dougan E. K."/>
            <person name="Rhodes N."/>
            <person name="Thang M."/>
            <person name="Chan C."/>
        </authorList>
    </citation>
    <scope>NUCLEOTIDE SEQUENCE</scope>
</reference>
<comment type="caution">
    <text evidence="2">The sequence shown here is derived from an EMBL/GenBank/DDBJ whole genome shotgun (WGS) entry which is preliminary data.</text>
</comment>
<evidence type="ECO:0000313" key="3">
    <source>
        <dbReference type="Proteomes" id="UP000604046"/>
    </source>
</evidence>
<name>A0A812SH77_9DINO</name>
<evidence type="ECO:0000313" key="2">
    <source>
        <dbReference type="EMBL" id="CAE7473753.1"/>
    </source>
</evidence>
<dbReference type="Proteomes" id="UP000604046">
    <property type="component" value="Unassembled WGS sequence"/>
</dbReference>
<sequence length="147" mass="16435">MRFPPSKPAHAKAFPPIMPHSSRISDLSQFLAGTAGAEEEEARESNLVFLILYAGREKAPEGRIKARPPKDSIKVPRATCSHIRSSTFLDGRLLRSFAQASQSLWPRWRSGSKLQTAWVRPQSPERSQPAKSFKFAPLLMQRLPALS</sequence>
<dbReference type="EMBL" id="CAJNDS010002435">
    <property type="protein sequence ID" value="CAE7473753.1"/>
    <property type="molecule type" value="Genomic_DNA"/>
</dbReference>
<protein>
    <submittedName>
        <fullName evidence="2">Uncharacterized protein</fullName>
    </submittedName>
</protein>
<feature type="region of interest" description="Disordered" evidence="1">
    <location>
        <begin position="1"/>
        <end position="20"/>
    </location>
</feature>
<accession>A0A812SH77</accession>
<keyword evidence="3" id="KW-1185">Reference proteome</keyword>
<evidence type="ECO:0000256" key="1">
    <source>
        <dbReference type="SAM" id="MobiDB-lite"/>
    </source>
</evidence>
<gene>
    <name evidence="2" type="ORF">SNAT2548_LOCUS26621</name>
</gene>
<organism evidence="2 3">
    <name type="scientific">Symbiodinium natans</name>
    <dbReference type="NCBI Taxonomy" id="878477"/>
    <lineage>
        <taxon>Eukaryota</taxon>
        <taxon>Sar</taxon>
        <taxon>Alveolata</taxon>
        <taxon>Dinophyceae</taxon>
        <taxon>Suessiales</taxon>
        <taxon>Symbiodiniaceae</taxon>
        <taxon>Symbiodinium</taxon>
    </lineage>
</organism>